<feature type="domain" description="Aminoacyl-transfer RNA synthetases class-II family profile" evidence="10">
    <location>
        <begin position="81"/>
        <end position="479"/>
    </location>
</feature>
<dbReference type="PANTHER" id="PTHR42753">
    <property type="entry name" value="MITOCHONDRIAL RIBOSOME PROTEIN L39/PROLYL-TRNA LIGASE FAMILY MEMBER"/>
    <property type="match status" value="1"/>
</dbReference>
<dbReference type="GO" id="GO:0006433">
    <property type="term" value="P:prolyl-tRNA aminoacylation"/>
    <property type="evidence" value="ECO:0007669"/>
    <property type="project" value="InterPro"/>
</dbReference>
<dbReference type="InterPro" id="IPR004154">
    <property type="entry name" value="Anticodon-bd"/>
</dbReference>
<dbReference type="PRINTS" id="PR01046">
    <property type="entry name" value="TRNASYNTHPRO"/>
</dbReference>
<dbReference type="Pfam" id="PF03129">
    <property type="entry name" value="HGTP_anticodon"/>
    <property type="match status" value="1"/>
</dbReference>
<keyword evidence="5" id="KW-0067">ATP-binding</keyword>
<organism evidence="12">
    <name type="scientific">Dissoconium aciculare CBS 342.82</name>
    <dbReference type="NCBI Taxonomy" id="1314786"/>
    <lineage>
        <taxon>Eukaryota</taxon>
        <taxon>Fungi</taxon>
        <taxon>Dikarya</taxon>
        <taxon>Ascomycota</taxon>
        <taxon>Pezizomycotina</taxon>
        <taxon>Dothideomycetes</taxon>
        <taxon>Dothideomycetidae</taxon>
        <taxon>Mycosphaerellales</taxon>
        <taxon>Dissoconiaceae</taxon>
        <taxon>Dissoconium</taxon>
    </lineage>
</organism>
<evidence type="ECO:0000313" key="11">
    <source>
        <dbReference type="Proteomes" id="UP000504637"/>
    </source>
</evidence>
<keyword evidence="11" id="KW-1185">Reference proteome</keyword>
<comment type="similarity">
    <text evidence="1">Belongs to the class-II aminoacyl-tRNA synthetase family.</text>
</comment>
<dbReference type="GO" id="GO:0005524">
    <property type="term" value="F:ATP binding"/>
    <property type="evidence" value="ECO:0007669"/>
    <property type="project" value="UniProtKB-KW"/>
</dbReference>
<accession>A0A6J3MG26</accession>
<dbReference type="EC" id="6.1.1.15" evidence="2"/>
<dbReference type="RefSeq" id="XP_033462878.1">
    <property type="nucleotide sequence ID" value="XM_033606729.1"/>
</dbReference>
<dbReference type="AlphaFoldDB" id="A0A6J3MG26"/>
<evidence type="ECO:0000256" key="9">
    <source>
        <dbReference type="ARBA" id="ARBA00047671"/>
    </source>
</evidence>
<sequence>MSLHRLWRCVLHHKSSTLAPRQLRRCLHVDGRNRLSNFWTPTGLSSHQSLADGEDVGHDLLTRAGFLRQAHSGIFHLLPLGLRVQNKIESLIDKHMSNLGASKVSLSSISSQDLWAKSGRLDGRDAEFFKLKDRKGTRFLLAPTHEEEITTIVANSVHSYKDLPLRLYQVSRKYRDEARPRQGLLRGREFIMKDLYTFDSTEANALETYDAVQVAYRGFFDDLAMPYLMAGADSGNMGGNYSHEYHLASPKGEDTVISCTSCDHSINEELYRESVDPEDVGAEFRVVYSQTKGETEVKTTWVKSAVADSTEPVRSKTLVTIYIPPYVTQLNSHALKDLLPELDTAVQLSDQLPKDFEDEAPPAEITIRDPRVDESVVLKELGPFPVRRDIRNSSFGLSQAKSGEKCPKCTSGTLQLNQAIEVGHTFHLGTRYSKPLAAKVLNAENKEVDIAMGCHGVGVSRLMGAAASLNADEKGLNWPVMIAPFTVIIMSAGKVSADDVSSVYDEISKHRFELDVDAIIDDREKPLGWRLKDADLVGYPFIIVLGKSWAQNKKVEIQCRALGLRENVTLQDLTEFIGLHCDRLRNHAVERKQG</sequence>
<keyword evidence="3" id="KW-0436">Ligase</keyword>
<dbReference type="OrthoDB" id="10267474at2759"/>
<gene>
    <name evidence="12" type="ORF">K489DRAFT_392288</name>
</gene>
<name>A0A6J3MG26_9PEZI</name>
<evidence type="ECO:0000256" key="5">
    <source>
        <dbReference type="ARBA" id="ARBA00022840"/>
    </source>
</evidence>
<dbReference type="InterPro" id="IPR006195">
    <property type="entry name" value="aa-tRNA-synth_II"/>
</dbReference>
<comment type="catalytic activity">
    <reaction evidence="9">
        <text>tRNA(Pro) + L-proline + ATP = L-prolyl-tRNA(Pro) + AMP + diphosphate</text>
        <dbReference type="Rhea" id="RHEA:14305"/>
        <dbReference type="Rhea" id="RHEA-COMP:9700"/>
        <dbReference type="Rhea" id="RHEA-COMP:9702"/>
        <dbReference type="ChEBI" id="CHEBI:30616"/>
        <dbReference type="ChEBI" id="CHEBI:33019"/>
        <dbReference type="ChEBI" id="CHEBI:60039"/>
        <dbReference type="ChEBI" id="CHEBI:78442"/>
        <dbReference type="ChEBI" id="CHEBI:78532"/>
        <dbReference type="ChEBI" id="CHEBI:456215"/>
        <dbReference type="EC" id="6.1.1.15"/>
    </reaction>
</comment>
<dbReference type="SUPFAM" id="SSF52954">
    <property type="entry name" value="Class II aaRS ABD-related"/>
    <property type="match status" value="1"/>
</dbReference>
<dbReference type="GO" id="GO:0005739">
    <property type="term" value="C:mitochondrion"/>
    <property type="evidence" value="ECO:0007669"/>
    <property type="project" value="TreeGrafter"/>
</dbReference>
<keyword evidence="4" id="KW-0547">Nucleotide-binding</keyword>
<keyword evidence="7" id="KW-0030">Aminoacyl-tRNA synthetase</keyword>
<evidence type="ECO:0000256" key="8">
    <source>
        <dbReference type="ARBA" id="ARBA00029731"/>
    </source>
</evidence>
<dbReference type="Proteomes" id="UP000504637">
    <property type="component" value="Unplaced"/>
</dbReference>
<evidence type="ECO:0000256" key="3">
    <source>
        <dbReference type="ARBA" id="ARBA00022598"/>
    </source>
</evidence>
<dbReference type="Gene3D" id="3.30.930.10">
    <property type="entry name" value="Bira Bifunctional Protein, Domain 2"/>
    <property type="match status" value="2"/>
</dbReference>
<protein>
    <recommendedName>
        <fullName evidence="2">proline--tRNA ligase</fullName>
        <ecNumber evidence="2">6.1.1.15</ecNumber>
    </recommendedName>
    <alternativeName>
        <fullName evidence="8">Prolyl-tRNA synthetase</fullName>
    </alternativeName>
</protein>
<dbReference type="GeneID" id="54364529"/>
<evidence type="ECO:0000259" key="10">
    <source>
        <dbReference type="PROSITE" id="PS50862"/>
    </source>
</evidence>
<dbReference type="InterPro" id="IPR002314">
    <property type="entry name" value="aa-tRNA-synt_IIb"/>
</dbReference>
<dbReference type="PROSITE" id="PS50862">
    <property type="entry name" value="AA_TRNA_LIGASE_II"/>
    <property type="match status" value="1"/>
</dbReference>
<dbReference type="Gene3D" id="3.40.50.800">
    <property type="entry name" value="Anticodon-binding domain"/>
    <property type="match status" value="1"/>
</dbReference>
<dbReference type="InterPro" id="IPR050062">
    <property type="entry name" value="Pro-tRNA_synthetase"/>
</dbReference>
<reference evidence="12" key="3">
    <citation type="submission" date="2025-08" db="UniProtKB">
        <authorList>
            <consortium name="RefSeq"/>
        </authorList>
    </citation>
    <scope>IDENTIFICATION</scope>
    <source>
        <strain evidence="12">CBS 342.82</strain>
    </source>
</reference>
<dbReference type="GO" id="GO:0004827">
    <property type="term" value="F:proline-tRNA ligase activity"/>
    <property type="evidence" value="ECO:0007669"/>
    <property type="project" value="UniProtKB-EC"/>
</dbReference>
<reference evidence="12" key="2">
    <citation type="submission" date="2020-04" db="EMBL/GenBank/DDBJ databases">
        <authorList>
            <consortium name="NCBI Genome Project"/>
        </authorList>
    </citation>
    <scope>NUCLEOTIDE SEQUENCE</scope>
    <source>
        <strain evidence="12">CBS 342.82</strain>
    </source>
</reference>
<evidence type="ECO:0000256" key="4">
    <source>
        <dbReference type="ARBA" id="ARBA00022741"/>
    </source>
</evidence>
<keyword evidence="6" id="KW-0648">Protein biosynthesis</keyword>
<evidence type="ECO:0000313" key="12">
    <source>
        <dbReference type="RefSeq" id="XP_033462878.1"/>
    </source>
</evidence>
<reference evidence="12" key="1">
    <citation type="submission" date="2020-01" db="EMBL/GenBank/DDBJ databases">
        <authorList>
            <consortium name="DOE Joint Genome Institute"/>
            <person name="Haridas S."/>
            <person name="Albert R."/>
            <person name="Binder M."/>
            <person name="Bloem J."/>
            <person name="Labutti K."/>
            <person name="Salamov A."/>
            <person name="Andreopoulos B."/>
            <person name="Baker S.E."/>
            <person name="Barry K."/>
            <person name="Bills G."/>
            <person name="Bluhm B.H."/>
            <person name="Cannon C."/>
            <person name="Castanera R."/>
            <person name="Culley D.E."/>
            <person name="Daum C."/>
            <person name="Ezra D."/>
            <person name="Gonzalez J.B."/>
            <person name="Henrissat B."/>
            <person name="Kuo A."/>
            <person name="Liang C."/>
            <person name="Lipzen A."/>
            <person name="Lutzoni F."/>
            <person name="Magnuson J."/>
            <person name="Mondo S."/>
            <person name="Nolan M."/>
            <person name="Ohm R."/>
            <person name="Pangilinan J."/>
            <person name="Park H.-J."/>
            <person name="Ramirez L."/>
            <person name="Alfaro M."/>
            <person name="Sun H."/>
            <person name="Tritt A."/>
            <person name="Yoshinaga Y."/>
            <person name="Zwiers L.-H."/>
            <person name="Turgeon B.G."/>
            <person name="Goodwin S.B."/>
            <person name="Spatafora J.W."/>
            <person name="Crous P.W."/>
            <person name="Grigoriev I.V."/>
        </authorList>
    </citation>
    <scope>NUCLEOTIDE SEQUENCE</scope>
    <source>
        <strain evidence="12">CBS 342.82</strain>
    </source>
</reference>
<evidence type="ECO:0000256" key="2">
    <source>
        <dbReference type="ARBA" id="ARBA00012831"/>
    </source>
</evidence>
<evidence type="ECO:0000256" key="7">
    <source>
        <dbReference type="ARBA" id="ARBA00023146"/>
    </source>
</evidence>
<dbReference type="Pfam" id="PF00587">
    <property type="entry name" value="tRNA-synt_2b"/>
    <property type="match status" value="1"/>
</dbReference>
<dbReference type="InterPro" id="IPR002316">
    <property type="entry name" value="Pro-tRNA-ligase_IIa"/>
</dbReference>
<dbReference type="InterPro" id="IPR045864">
    <property type="entry name" value="aa-tRNA-synth_II/BPL/LPL"/>
</dbReference>
<evidence type="ECO:0000256" key="1">
    <source>
        <dbReference type="ARBA" id="ARBA00008226"/>
    </source>
</evidence>
<dbReference type="PANTHER" id="PTHR42753:SF2">
    <property type="entry name" value="PROLINE--TRNA LIGASE"/>
    <property type="match status" value="1"/>
</dbReference>
<proteinExistence type="inferred from homology"/>
<evidence type="ECO:0000256" key="6">
    <source>
        <dbReference type="ARBA" id="ARBA00022917"/>
    </source>
</evidence>
<dbReference type="InterPro" id="IPR036621">
    <property type="entry name" value="Anticodon-bd_dom_sf"/>
</dbReference>
<dbReference type="SUPFAM" id="SSF55681">
    <property type="entry name" value="Class II aaRS and biotin synthetases"/>
    <property type="match status" value="1"/>
</dbReference>